<keyword evidence="3 11" id="KW-0547">Nucleotide-binding</keyword>
<dbReference type="InterPro" id="IPR004589">
    <property type="entry name" value="DNA_helicase_ATP-dep_RecQ"/>
</dbReference>
<organism evidence="14 15">
    <name type="scientific">Thalassiosira pseudonana</name>
    <name type="common">Marine diatom</name>
    <name type="synonym">Cyclotella nana</name>
    <dbReference type="NCBI Taxonomy" id="35128"/>
    <lineage>
        <taxon>Eukaryota</taxon>
        <taxon>Sar</taxon>
        <taxon>Stramenopiles</taxon>
        <taxon>Ochrophyta</taxon>
        <taxon>Bacillariophyta</taxon>
        <taxon>Coscinodiscophyceae</taxon>
        <taxon>Thalassiosirophycidae</taxon>
        <taxon>Thalassiosirales</taxon>
        <taxon>Thalassiosiraceae</taxon>
        <taxon>Thalassiosira</taxon>
    </lineage>
</organism>
<evidence type="ECO:0000313" key="14">
    <source>
        <dbReference type="EMBL" id="EED94066.1"/>
    </source>
</evidence>
<dbReference type="PROSITE" id="PS51192">
    <property type="entry name" value="HELICASE_ATP_BIND_1"/>
    <property type="match status" value="1"/>
</dbReference>
<evidence type="ECO:0000256" key="6">
    <source>
        <dbReference type="ARBA" id="ARBA00022840"/>
    </source>
</evidence>
<dbReference type="SMART" id="SM00956">
    <property type="entry name" value="RQC"/>
    <property type="match status" value="1"/>
</dbReference>
<keyword evidence="15" id="KW-1185">Reference proteome</keyword>
<dbReference type="SUPFAM" id="SSF52540">
    <property type="entry name" value="P-loop containing nucleoside triphosphate hydrolases"/>
    <property type="match status" value="1"/>
</dbReference>
<name>B8BWN4_THAPS</name>
<reference evidence="14 15" key="1">
    <citation type="journal article" date="2004" name="Science">
        <title>The genome of the diatom Thalassiosira pseudonana: ecology, evolution, and metabolism.</title>
        <authorList>
            <person name="Armbrust E.V."/>
            <person name="Berges J.A."/>
            <person name="Bowler C."/>
            <person name="Green B.R."/>
            <person name="Martinez D."/>
            <person name="Putnam N.H."/>
            <person name="Zhou S."/>
            <person name="Allen A.E."/>
            <person name="Apt K.E."/>
            <person name="Bechner M."/>
            <person name="Brzezinski M.A."/>
            <person name="Chaal B.K."/>
            <person name="Chiovitti A."/>
            <person name="Davis A.K."/>
            <person name="Demarest M.S."/>
            <person name="Detter J.C."/>
            <person name="Glavina T."/>
            <person name="Goodstein D."/>
            <person name="Hadi M.Z."/>
            <person name="Hellsten U."/>
            <person name="Hildebrand M."/>
            <person name="Jenkins B.D."/>
            <person name="Jurka J."/>
            <person name="Kapitonov V.V."/>
            <person name="Kroger N."/>
            <person name="Lau W.W."/>
            <person name="Lane T.W."/>
            <person name="Larimer F.W."/>
            <person name="Lippmeier J.C."/>
            <person name="Lucas S."/>
            <person name="Medina M."/>
            <person name="Montsant A."/>
            <person name="Obornik M."/>
            <person name="Parker M.S."/>
            <person name="Palenik B."/>
            <person name="Pazour G.J."/>
            <person name="Richardson P.M."/>
            <person name="Rynearson T.A."/>
            <person name="Saito M.A."/>
            <person name="Schwartz D.C."/>
            <person name="Thamatrakoln K."/>
            <person name="Valentin K."/>
            <person name="Vardi A."/>
            <person name="Wilkerson F.P."/>
            <person name="Rokhsar D.S."/>
        </authorList>
    </citation>
    <scope>NUCLEOTIDE SEQUENCE [LARGE SCALE GENOMIC DNA]</scope>
    <source>
        <strain evidence="14 15">CCMP1335</strain>
    </source>
</reference>
<evidence type="ECO:0000259" key="12">
    <source>
        <dbReference type="PROSITE" id="PS51192"/>
    </source>
</evidence>
<dbReference type="eggNOG" id="KOG0351">
    <property type="taxonomic scope" value="Eukaryota"/>
</dbReference>
<dbReference type="InterPro" id="IPR011545">
    <property type="entry name" value="DEAD/DEAH_box_helicase_dom"/>
</dbReference>
<evidence type="ECO:0000256" key="9">
    <source>
        <dbReference type="ARBA" id="ARBA00023242"/>
    </source>
</evidence>
<dbReference type="EC" id="5.6.2.4" evidence="11"/>
<dbReference type="Pfam" id="PF16124">
    <property type="entry name" value="RecQ_Zn_bind"/>
    <property type="match status" value="1"/>
</dbReference>
<proteinExistence type="inferred from homology"/>
<dbReference type="PROSITE" id="PS00690">
    <property type="entry name" value="DEAH_ATP_HELICASE"/>
    <property type="match status" value="1"/>
</dbReference>
<dbReference type="SMART" id="SM00490">
    <property type="entry name" value="HELICc"/>
    <property type="match status" value="1"/>
</dbReference>
<dbReference type="PROSITE" id="PS51194">
    <property type="entry name" value="HELICASE_CTER"/>
    <property type="match status" value="1"/>
</dbReference>
<dbReference type="GO" id="GO:0003677">
    <property type="term" value="F:DNA binding"/>
    <property type="evidence" value="ECO:0007669"/>
    <property type="project" value="UniProtKB-KW"/>
</dbReference>
<dbReference type="CDD" id="cd17920">
    <property type="entry name" value="DEXHc_RecQ"/>
    <property type="match status" value="1"/>
</dbReference>
<comment type="catalytic activity">
    <reaction evidence="10 11">
        <text>Couples ATP hydrolysis with the unwinding of duplex DNA by translocating in the 3'-5' direction.</text>
        <dbReference type="EC" id="5.6.2.4"/>
    </reaction>
</comment>
<dbReference type="PANTHER" id="PTHR13710:SF153">
    <property type="entry name" value="RECQ-LIKE DNA HELICASE BLM"/>
    <property type="match status" value="1"/>
</dbReference>
<keyword evidence="9 11" id="KW-0539">Nucleus</keyword>
<dbReference type="AlphaFoldDB" id="B8BWN4"/>
<dbReference type="InterPro" id="IPR032284">
    <property type="entry name" value="RecQ_Zn-bd"/>
</dbReference>
<keyword evidence="4 11" id="KW-0378">Hydrolase</keyword>
<dbReference type="GO" id="GO:0006260">
    <property type="term" value="P:DNA replication"/>
    <property type="evidence" value="ECO:0000318"/>
    <property type="project" value="GO_Central"/>
</dbReference>
<dbReference type="GO" id="GO:0005634">
    <property type="term" value="C:nucleus"/>
    <property type="evidence" value="ECO:0000318"/>
    <property type="project" value="GO_Central"/>
</dbReference>
<protein>
    <recommendedName>
        <fullName evidence="11">ATP-dependent DNA helicase</fullName>
        <ecNumber evidence="11">5.6.2.4</ecNumber>
    </recommendedName>
</protein>
<comment type="similarity">
    <text evidence="2 11">Belongs to the helicase family. RecQ subfamily.</text>
</comment>
<keyword evidence="6 11" id="KW-0067">ATP-binding</keyword>
<dbReference type="GO" id="GO:0000724">
    <property type="term" value="P:double-strand break repair via homologous recombination"/>
    <property type="evidence" value="ECO:0000318"/>
    <property type="project" value="GO_Central"/>
</dbReference>
<dbReference type="InterPro" id="IPR001650">
    <property type="entry name" value="Helicase_C-like"/>
</dbReference>
<dbReference type="Proteomes" id="UP000001449">
    <property type="component" value="Chromosome 3"/>
</dbReference>
<dbReference type="PaxDb" id="35128-Thaps268582"/>
<feature type="domain" description="Helicase C-terminal" evidence="13">
    <location>
        <begin position="197"/>
        <end position="354"/>
    </location>
</feature>
<dbReference type="Pfam" id="PF09382">
    <property type="entry name" value="RQC"/>
    <property type="match status" value="1"/>
</dbReference>
<keyword evidence="5 11" id="KW-0347">Helicase</keyword>
<evidence type="ECO:0000256" key="10">
    <source>
        <dbReference type="ARBA" id="ARBA00034617"/>
    </source>
</evidence>
<dbReference type="GO" id="GO:0043138">
    <property type="term" value="F:3'-5' DNA helicase activity"/>
    <property type="evidence" value="ECO:0000318"/>
    <property type="project" value="GO_Central"/>
</dbReference>
<comment type="subcellular location">
    <subcellularLocation>
        <location evidence="1 11">Nucleus</location>
    </subcellularLocation>
</comment>
<dbReference type="GO" id="GO:0005737">
    <property type="term" value="C:cytoplasm"/>
    <property type="evidence" value="ECO:0000318"/>
    <property type="project" value="GO_Central"/>
</dbReference>
<dbReference type="InterPro" id="IPR014001">
    <property type="entry name" value="Helicase_ATP-bd"/>
</dbReference>
<evidence type="ECO:0000256" key="3">
    <source>
        <dbReference type="ARBA" id="ARBA00022741"/>
    </source>
</evidence>
<evidence type="ECO:0000313" key="15">
    <source>
        <dbReference type="Proteomes" id="UP000001449"/>
    </source>
</evidence>
<dbReference type="GO" id="GO:0005524">
    <property type="term" value="F:ATP binding"/>
    <property type="evidence" value="ECO:0007669"/>
    <property type="project" value="UniProtKB-KW"/>
</dbReference>
<dbReference type="GeneID" id="7452772"/>
<dbReference type="InterPro" id="IPR027417">
    <property type="entry name" value="P-loop_NTPase"/>
</dbReference>
<sequence length="518" mass="58966">MKGRDVFVLMPTGGGKSLCYQLPAWCCPGLSVIISPLLSLIEDQVQSMTKLGVRSVFLNSAQSWEDEQRNIVDELRRTPIHGGIKLLYITPEKLAHSNMIKGVLSNLANNGRISRFVVDEAHCLSDWGHDFRPDYNQLGCLRRDYPNVPLMALTATANKKVVSDAIRALGMRNEYSYRSSFNRPNLHYEVRRKDNKTVDTIADYIAERRNDSGVIYCLSRKDCETLSDKLNNKLREKGFRDVRVSYYHAELDQRERHQRHHAWSLGHISVLCATIAFGMGIDKPDVRYVMHYSMPKSITHYYQESGRAGRDGGNADCILFYAYKDKKTLEMMIRKAAGHNQRSQATLRKIDHLYTCLRYCENTFECRRTLQLQFFGEMFEKHKCNKTCDNCRLGLVEEKRDMTNSAREILQLLDSRGRGVTLHQLAELWRGTKSKAHTKFLITENLNGYGKGKAVSKSETDALVHAMVFEGVIEELSEETTGGFAADYVHPGKNAALVQSGRQQFFVSFPKDPPKAAA</sequence>
<dbReference type="PANTHER" id="PTHR13710">
    <property type="entry name" value="DNA HELICASE RECQ FAMILY MEMBER"/>
    <property type="match status" value="1"/>
</dbReference>
<dbReference type="KEGG" id="tps:THAPSDRAFT_268582"/>
<dbReference type="InterPro" id="IPR036390">
    <property type="entry name" value="WH_DNA-bd_sf"/>
</dbReference>
<gene>
    <name evidence="14" type="primary">DHC2</name>
    <name evidence="14" type="ORF">THAPSDRAFT_268582</name>
</gene>
<feature type="non-terminal residue" evidence="14">
    <location>
        <position position="518"/>
    </location>
</feature>
<dbReference type="SUPFAM" id="SSF46785">
    <property type="entry name" value="Winged helix' DNA-binding domain"/>
    <property type="match status" value="1"/>
</dbReference>
<dbReference type="CDD" id="cd18794">
    <property type="entry name" value="SF2_C_RecQ"/>
    <property type="match status" value="1"/>
</dbReference>
<dbReference type="OMA" id="CYEIPAY"/>
<dbReference type="FunFam" id="1.10.10.10:FF:001149">
    <property type="entry name" value="ATP-dependent DNA helicase"/>
    <property type="match status" value="1"/>
</dbReference>
<evidence type="ECO:0000256" key="7">
    <source>
        <dbReference type="ARBA" id="ARBA00023125"/>
    </source>
</evidence>
<dbReference type="EMBL" id="CM000640">
    <property type="protein sequence ID" value="EED94066.1"/>
    <property type="molecule type" value="Genomic_DNA"/>
</dbReference>
<dbReference type="FunFam" id="3.40.50.300:FF:001389">
    <property type="entry name" value="ATP-dependent DNA helicase RecQ"/>
    <property type="match status" value="1"/>
</dbReference>
<accession>B8BWN4</accession>
<dbReference type="InterPro" id="IPR002464">
    <property type="entry name" value="DNA/RNA_helicase_DEAH_CS"/>
</dbReference>
<dbReference type="InterPro" id="IPR036388">
    <property type="entry name" value="WH-like_DNA-bd_sf"/>
</dbReference>
<dbReference type="STRING" id="35128.B8BWN4"/>
<evidence type="ECO:0000256" key="4">
    <source>
        <dbReference type="ARBA" id="ARBA00022801"/>
    </source>
</evidence>
<dbReference type="Gene3D" id="3.40.50.300">
    <property type="entry name" value="P-loop containing nucleotide triphosphate hydrolases"/>
    <property type="match status" value="2"/>
</dbReference>
<dbReference type="RefSeq" id="XP_002288630.1">
    <property type="nucleotide sequence ID" value="XM_002288594.1"/>
</dbReference>
<evidence type="ECO:0000256" key="5">
    <source>
        <dbReference type="ARBA" id="ARBA00022806"/>
    </source>
</evidence>
<dbReference type="SMART" id="SM00487">
    <property type="entry name" value="DEXDc"/>
    <property type="match status" value="1"/>
</dbReference>
<comment type="catalytic activity">
    <reaction evidence="11">
        <text>ATP + H2O = ADP + phosphate + H(+)</text>
        <dbReference type="Rhea" id="RHEA:13065"/>
        <dbReference type="ChEBI" id="CHEBI:15377"/>
        <dbReference type="ChEBI" id="CHEBI:15378"/>
        <dbReference type="ChEBI" id="CHEBI:30616"/>
        <dbReference type="ChEBI" id="CHEBI:43474"/>
        <dbReference type="ChEBI" id="CHEBI:456216"/>
    </reaction>
</comment>
<dbReference type="InParanoid" id="B8BWN4"/>
<dbReference type="Pfam" id="PF00270">
    <property type="entry name" value="DEAD"/>
    <property type="match status" value="1"/>
</dbReference>
<evidence type="ECO:0000256" key="1">
    <source>
        <dbReference type="ARBA" id="ARBA00004123"/>
    </source>
</evidence>
<dbReference type="FunFam" id="3.40.50.300:FF:001975">
    <property type="entry name" value="ATP-dependent DNA helicase"/>
    <property type="match status" value="1"/>
</dbReference>
<dbReference type="Pfam" id="PF00271">
    <property type="entry name" value="Helicase_C"/>
    <property type="match status" value="1"/>
</dbReference>
<dbReference type="Gene3D" id="1.10.10.10">
    <property type="entry name" value="Winged helix-like DNA-binding domain superfamily/Winged helix DNA-binding domain"/>
    <property type="match status" value="1"/>
</dbReference>
<dbReference type="GO" id="GO:0009378">
    <property type="term" value="F:four-way junction helicase activity"/>
    <property type="evidence" value="ECO:0000318"/>
    <property type="project" value="GO_Central"/>
</dbReference>
<dbReference type="FunCoup" id="B8BWN4">
    <property type="interactions" value="375"/>
</dbReference>
<reference evidence="14 15" key="2">
    <citation type="journal article" date="2008" name="Nature">
        <title>The Phaeodactylum genome reveals the evolutionary history of diatom genomes.</title>
        <authorList>
            <person name="Bowler C."/>
            <person name="Allen A.E."/>
            <person name="Badger J.H."/>
            <person name="Grimwood J."/>
            <person name="Jabbari K."/>
            <person name="Kuo A."/>
            <person name="Maheswari U."/>
            <person name="Martens C."/>
            <person name="Maumus F."/>
            <person name="Otillar R.P."/>
            <person name="Rayko E."/>
            <person name="Salamov A."/>
            <person name="Vandepoele K."/>
            <person name="Beszteri B."/>
            <person name="Gruber A."/>
            <person name="Heijde M."/>
            <person name="Katinka M."/>
            <person name="Mock T."/>
            <person name="Valentin K."/>
            <person name="Verret F."/>
            <person name="Berges J.A."/>
            <person name="Brownlee C."/>
            <person name="Cadoret J.P."/>
            <person name="Chiovitti A."/>
            <person name="Choi C.J."/>
            <person name="Coesel S."/>
            <person name="De Martino A."/>
            <person name="Detter J.C."/>
            <person name="Durkin C."/>
            <person name="Falciatore A."/>
            <person name="Fournet J."/>
            <person name="Haruta M."/>
            <person name="Huysman M.J."/>
            <person name="Jenkins B.D."/>
            <person name="Jiroutova K."/>
            <person name="Jorgensen R.E."/>
            <person name="Joubert Y."/>
            <person name="Kaplan A."/>
            <person name="Kroger N."/>
            <person name="Kroth P.G."/>
            <person name="La Roche J."/>
            <person name="Lindquist E."/>
            <person name="Lommer M."/>
            <person name="Martin-Jezequel V."/>
            <person name="Lopez P.J."/>
            <person name="Lucas S."/>
            <person name="Mangogna M."/>
            <person name="McGinnis K."/>
            <person name="Medlin L.K."/>
            <person name="Montsant A."/>
            <person name="Oudot-Le Secq M.P."/>
            <person name="Napoli C."/>
            <person name="Obornik M."/>
            <person name="Parker M.S."/>
            <person name="Petit J.L."/>
            <person name="Porcel B.M."/>
            <person name="Poulsen N."/>
            <person name="Robison M."/>
            <person name="Rychlewski L."/>
            <person name="Rynearson T.A."/>
            <person name="Schmutz J."/>
            <person name="Shapiro H."/>
            <person name="Siaut M."/>
            <person name="Stanley M."/>
            <person name="Sussman M.R."/>
            <person name="Taylor A.R."/>
            <person name="Vardi A."/>
            <person name="von Dassow P."/>
            <person name="Vyverman W."/>
            <person name="Willis A."/>
            <person name="Wyrwicz L.S."/>
            <person name="Rokhsar D.S."/>
            <person name="Weissenbach J."/>
            <person name="Armbrust E.V."/>
            <person name="Green B.R."/>
            <person name="Van de Peer Y."/>
            <person name="Grigoriev I.V."/>
        </authorList>
    </citation>
    <scope>NUCLEOTIDE SEQUENCE [LARGE SCALE GENOMIC DNA]</scope>
    <source>
        <strain evidence="14 15">CCMP1335</strain>
    </source>
</reference>
<evidence type="ECO:0000256" key="8">
    <source>
        <dbReference type="ARBA" id="ARBA00023235"/>
    </source>
</evidence>
<keyword evidence="7" id="KW-0238">DNA-binding</keyword>
<dbReference type="HOGENOM" id="CLU_001103_9_7_1"/>
<keyword evidence="8" id="KW-0413">Isomerase</keyword>
<evidence type="ECO:0000256" key="11">
    <source>
        <dbReference type="RuleBase" id="RU364117"/>
    </source>
</evidence>
<dbReference type="GO" id="GO:0005694">
    <property type="term" value="C:chromosome"/>
    <property type="evidence" value="ECO:0000318"/>
    <property type="project" value="GO_Central"/>
</dbReference>
<evidence type="ECO:0000259" key="13">
    <source>
        <dbReference type="PROSITE" id="PS51194"/>
    </source>
</evidence>
<dbReference type="NCBIfam" id="TIGR00614">
    <property type="entry name" value="recQ_fam"/>
    <property type="match status" value="1"/>
</dbReference>
<dbReference type="InterPro" id="IPR018982">
    <property type="entry name" value="RQC_domain"/>
</dbReference>
<evidence type="ECO:0000256" key="2">
    <source>
        <dbReference type="ARBA" id="ARBA00005446"/>
    </source>
</evidence>
<feature type="domain" description="Helicase ATP-binding" evidence="12">
    <location>
        <begin position="1"/>
        <end position="175"/>
    </location>
</feature>
<dbReference type="GO" id="GO:0016887">
    <property type="term" value="F:ATP hydrolysis activity"/>
    <property type="evidence" value="ECO:0007669"/>
    <property type="project" value="RHEA"/>
</dbReference>